<evidence type="ECO:0000313" key="14">
    <source>
        <dbReference type="EMBL" id="CAL95776.1"/>
    </source>
</evidence>
<evidence type="ECO:0000256" key="9">
    <source>
        <dbReference type="ARBA" id="ARBA00023012"/>
    </source>
</evidence>
<dbReference type="Gene3D" id="6.10.340.10">
    <property type="match status" value="1"/>
</dbReference>
<dbReference type="InterPro" id="IPR003661">
    <property type="entry name" value="HisK_dim/P_dom"/>
</dbReference>
<dbReference type="SUPFAM" id="SSF47384">
    <property type="entry name" value="Homodimeric domain of signal transducing histidine kinase"/>
    <property type="match status" value="1"/>
</dbReference>
<keyword evidence="5 14" id="KW-0808">Transferase</keyword>
<evidence type="ECO:0000256" key="5">
    <source>
        <dbReference type="ARBA" id="ARBA00022679"/>
    </source>
</evidence>
<keyword evidence="8 11" id="KW-1133">Transmembrane helix</keyword>
<evidence type="ECO:0000313" key="15">
    <source>
        <dbReference type="Proteomes" id="UP000002588"/>
    </source>
</evidence>
<evidence type="ECO:0000256" key="6">
    <source>
        <dbReference type="ARBA" id="ARBA00022692"/>
    </source>
</evidence>
<dbReference type="PANTHER" id="PTHR45436:SF16">
    <property type="entry name" value="HISTIDINE KINASE"/>
    <property type="match status" value="1"/>
</dbReference>
<dbReference type="eggNOG" id="COG0642">
    <property type="taxonomic scope" value="Bacteria"/>
</dbReference>
<keyword evidence="7" id="KW-0418">Kinase</keyword>
<evidence type="ECO:0000256" key="4">
    <source>
        <dbReference type="ARBA" id="ARBA00022553"/>
    </source>
</evidence>
<dbReference type="STRING" id="62928.azo3159"/>
<proteinExistence type="predicted"/>
<dbReference type="HOGENOM" id="CLU_000445_89_37_4"/>
<keyword evidence="10 11" id="KW-0472">Membrane</keyword>
<dbReference type="InterPro" id="IPR003594">
    <property type="entry name" value="HATPase_dom"/>
</dbReference>
<dbReference type="InterPro" id="IPR050428">
    <property type="entry name" value="TCS_sensor_his_kinase"/>
</dbReference>
<dbReference type="Gene3D" id="1.10.287.130">
    <property type="match status" value="1"/>
</dbReference>
<dbReference type="SMART" id="SM00388">
    <property type="entry name" value="HisKA"/>
    <property type="match status" value="1"/>
</dbReference>
<dbReference type="InterPro" id="IPR003660">
    <property type="entry name" value="HAMP_dom"/>
</dbReference>
<keyword evidence="6 11" id="KW-0812">Transmembrane</keyword>
<keyword evidence="4" id="KW-0597">Phosphoprotein</keyword>
<organism evidence="14 15">
    <name type="scientific">Azoarcus sp. (strain BH72)</name>
    <dbReference type="NCBI Taxonomy" id="418699"/>
    <lineage>
        <taxon>Bacteria</taxon>
        <taxon>Pseudomonadati</taxon>
        <taxon>Pseudomonadota</taxon>
        <taxon>Betaproteobacteria</taxon>
        <taxon>Rhodocyclales</taxon>
        <taxon>Zoogloeaceae</taxon>
        <taxon>Azoarcus</taxon>
    </lineage>
</organism>
<comment type="subcellular location">
    <subcellularLocation>
        <location evidence="2">Membrane</location>
    </subcellularLocation>
</comment>
<dbReference type="InterPro" id="IPR005467">
    <property type="entry name" value="His_kinase_dom"/>
</dbReference>
<dbReference type="EMBL" id="AM406670">
    <property type="protein sequence ID" value="CAL95776.1"/>
    <property type="molecule type" value="Genomic_DNA"/>
</dbReference>
<keyword evidence="9" id="KW-0902">Two-component regulatory system</keyword>
<dbReference type="EC" id="2.7.13.3" evidence="3"/>
<dbReference type="Gene3D" id="3.30.565.10">
    <property type="entry name" value="Histidine kinase-like ATPase, C-terminal domain"/>
    <property type="match status" value="1"/>
</dbReference>
<accession>A1KAC0</accession>
<feature type="domain" description="HAMP" evidence="13">
    <location>
        <begin position="155"/>
        <end position="209"/>
    </location>
</feature>
<evidence type="ECO:0000256" key="3">
    <source>
        <dbReference type="ARBA" id="ARBA00012438"/>
    </source>
</evidence>
<evidence type="ECO:0000259" key="12">
    <source>
        <dbReference type="PROSITE" id="PS50109"/>
    </source>
</evidence>
<dbReference type="Pfam" id="PF00512">
    <property type="entry name" value="HisKA"/>
    <property type="match status" value="1"/>
</dbReference>
<name>A1KAC0_AZOSB</name>
<dbReference type="Proteomes" id="UP000002588">
    <property type="component" value="Chromosome"/>
</dbReference>
<dbReference type="GO" id="GO:0000155">
    <property type="term" value="F:phosphorelay sensor kinase activity"/>
    <property type="evidence" value="ECO:0007669"/>
    <property type="project" value="InterPro"/>
</dbReference>
<evidence type="ECO:0000256" key="8">
    <source>
        <dbReference type="ARBA" id="ARBA00022989"/>
    </source>
</evidence>
<dbReference type="SMART" id="SM00387">
    <property type="entry name" value="HATPase_c"/>
    <property type="match status" value="1"/>
</dbReference>
<keyword evidence="15" id="KW-1185">Reference proteome</keyword>
<reference evidence="14 15" key="1">
    <citation type="journal article" date="2006" name="Nat. Biotechnol.">
        <title>Complete genome of the mutualistic, N2-fixing grass endophyte Azoarcus sp. strain BH72.</title>
        <authorList>
            <person name="Krause A."/>
            <person name="Ramakumar A."/>
            <person name="Bartels D."/>
            <person name="Battistoni F."/>
            <person name="Bekel T."/>
            <person name="Boch J."/>
            <person name="Boehm M."/>
            <person name="Friedrich F."/>
            <person name="Hurek T."/>
            <person name="Krause L."/>
            <person name="Linke B."/>
            <person name="McHardy A.C."/>
            <person name="Sarkar A."/>
            <person name="Schneiker S."/>
            <person name="Syed A.A."/>
            <person name="Thauer R."/>
            <person name="Vorhoelter F.-J."/>
            <person name="Weidner S."/>
            <person name="Puehler A."/>
            <person name="Reinhold-Hurek B."/>
            <person name="Kaiser O."/>
            <person name="Goesmann A."/>
        </authorList>
    </citation>
    <scope>NUCLEOTIDE SEQUENCE [LARGE SCALE GENOMIC DNA]</scope>
    <source>
        <strain evidence="14 15">BH72</strain>
    </source>
</reference>
<dbReference type="AlphaFoldDB" id="A1KAC0"/>
<dbReference type="CDD" id="cd00082">
    <property type="entry name" value="HisKA"/>
    <property type="match status" value="1"/>
</dbReference>
<dbReference type="InterPro" id="IPR004358">
    <property type="entry name" value="Sig_transdc_His_kin-like_C"/>
</dbReference>
<dbReference type="SUPFAM" id="SSF55874">
    <property type="entry name" value="ATPase domain of HSP90 chaperone/DNA topoisomerase II/histidine kinase"/>
    <property type="match status" value="1"/>
</dbReference>
<evidence type="ECO:0000256" key="11">
    <source>
        <dbReference type="SAM" id="Phobius"/>
    </source>
</evidence>
<dbReference type="SMART" id="SM00304">
    <property type="entry name" value="HAMP"/>
    <property type="match status" value="1"/>
</dbReference>
<dbReference type="PANTHER" id="PTHR45436">
    <property type="entry name" value="SENSOR HISTIDINE KINASE YKOH"/>
    <property type="match status" value="1"/>
</dbReference>
<protein>
    <recommendedName>
        <fullName evidence="3">histidine kinase</fullName>
        <ecNumber evidence="3">2.7.13.3</ecNumber>
    </recommendedName>
</protein>
<evidence type="ECO:0000256" key="2">
    <source>
        <dbReference type="ARBA" id="ARBA00004370"/>
    </source>
</evidence>
<dbReference type="InterPro" id="IPR036097">
    <property type="entry name" value="HisK_dim/P_sf"/>
</dbReference>
<dbReference type="PROSITE" id="PS50885">
    <property type="entry name" value="HAMP"/>
    <property type="match status" value="1"/>
</dbReference>
<feature type="domain" description="Histidine kinase" evidence="12">
    <location>
        <begin position="217"/>
        <end position="424"/>
    </location>
</feature>
<dbReference type="Pfam" id="PF00672">
    <property type="entry name" value="HAMP"/>
    <property type="match status" value="1"/>
</dbReference>
<evidence type="ECO:0000256" key="1">
    <source>
        <dbReference type="ARBA" id="ARBA00000085"/>
    </source>
</evidence>
<dbReference type="KEGG" id="azo:azo3159"/>
<gene>
    <name evidence="14" type="primary">colS</name>
    <name evidence="14" type="ordered locus">azo3159</name>
</gene>
<feature type="transmembrane region" description="Helical" evidence="11">
    <location>
        <begin position="135"/>
        <end position="154"/>
    </location>
</feature>
<feature type="transmembrane region" description="Helical" evidence="11">
    <location>
        <begin position="12"/>
        <end position="37"/>
    </location>
</feature>
<evidence type="ECO:0000259" key="13">
    <source>
        <dbReference type="PROSITE" id="PS50885"/>
    </source>
</evidence>
<dbReference type="InterPro" id="IPR036890">
    <property type="entry name" value="HATPase_C_sf"/>
</dbReference>
<dbReference type="GO" id="GO:0005886">
    <property type="term" value="C:plasma membrane"/>
    <property type="evidence" value="ECO:0007669"/>
    <property type="project" value="TreeGrafter"/>
</dbReference>
<sequence>MRVERSLARRIVVAFTLMTCVVAGLFSAGVVTAISLAEDQLVTEAMDRQLDFVIESGEGAASLRLSAGLYLYRSGAPTDPPLPEWLRGLEPGFHEVIRDDVEYETLVRDQDGLRYVLLLDQEDFESRERTTFTTVWAGFALSVAAAFAIGVTTARRVIAPVIRLAGQVQHRDQLLPLAPPLAPDYADDEVGQLARAFDNTLGQLRQALQRETLFTSDVSHELRTPLMAIASTCELLLEELPAGTRAHEQLRRLQHGCEEMRELVETFLCLARGNGRKGAGVAHAGLRTIAEEQAGRWQEEARLRGLTLRLEDRLTTDGAYPAPLLRAVMSNLLRNALHYTDQGGVRLILEDGAFSVVDSGAGIPESERLSIFQPFVRGGHSRGDGIGLGLSLVQRICQQQDWSITLAEAEGGGCHFRVGLAPPGLTEI</sequence>
<comment type="catalytic activity">
    <reaction evidence="1">
        <text>ATP + protein L-histidine = ADP + protein N-phospho-L-histidine.</text>
        <dbReference type="EC" id="2.7.13.3"/>
    </reaction>
</comment>
<evidence type="ECO:0000256" key="7">
    <source>
        <dbReference type="ARBA" id="ARBA00022777"/>
    </source>
</evidence>
<evidence type="ECO:0000256" key="10">
    <source>
        <dbReference type="ARBA" id="ARBA00023136"/>
    </source>
</evidence>
<dbReference type="Pfam" id="PF02518">
    <property type="entry name" value="HATPase_c"/>
    <property type="match status" value="1"/>
</dbReference>
<dbReference type="PRINTS" id="PR00344">
    <property type="entry name" value="BCTRLSENSOR"/>
</dbReference>
<dbReference type="PROSITE" id="PS50109">
    <property type="entry name" value="HIS_KIN"/>
    <property type="match status" value="1"/>
</dbReference>